<gene>
    <name evidence="3" type="ORF">HW450_07860</name>
</gene>
<dbReference type="Pfam" id="PF13635">
    <property type="entry name" value="DUF4143"/>
    <property type="match status" value="1"/>
</dbReference>
<dbReference type="Proteomes" id="UP000515570">
    <property type="component" value="Chromosome"/>
</dbReference>
<feature type="domain" description="DUF4143" evidence="2">
    <location>
        <begin position="176"/>
        <end position="346"/>
    </location>
</feature>
<protein>
    <submittedName>
        <fullName evidence="3">ATP-binding protein</fullName>
    </submittedName>
</protein>
<dbReference type="PANTHER" id="PTHR43566">
    <property type="entry name" value="CONSERVED PROTEIN"/>
    <property type="match status" value="1"/>
</dbReference>
<reference evidence="3 4" key="1">
    <citation type="submission" date="2020-07" db="EMBL/GenBank/DDBJ databases">
        <title>non toxigenic Corynebacterium sp. nov from a clinical source.</title>
        <authorList>
            <person name="Bernier A.-M."/>
            <person name="Bernard K."/>
        </authorList>
    </citation>
    <scope>NUCLEOTIDE SEQUENCE [LARGE SCALE GENOMIC DNA]</scope>
    <source>
        <strain evidence="4">NML 93-0612</strain>
    </source>
</reference>
<evidence type="ECO:0000313" key="3">
    <source>
        <dbReference type="EMBL" id="QMV86491.1"/>
    </source>
</evidence>
<proteinExistence type="predicted"/>
<evidence type="ECO:0000259" key="1">
    <source>
        <dbReference type="Pfam" id="PF13173"/>
    </source>
</evidence>
<dbReference type="EMBL" id="CP059833">
    <property type="protein sequence ID" value="QMV86491.1"/>
    <property type="molecule type" value="Genomic_DNA"/>
</dbReference>
<evidence type="ECO:0000259" key="2">
    <source>
        <dbReference type="Pfam" id="PF13635"/>
    </source>
</evidence>
<name>A0A7G5FIQ0_9CORY</name>
<feature type="domain" description="AAA" evidence="1">
    <location>
        <begin position="30"/>
        <end position="111"/>
    </location>
</feature>
<keyword evidence="3" id="KW-0547">Nucleotide-binding</keyword>
<dbReference type="InterPro" id="IPR025420">
    <property type="entry name" value="DUF4143"/>
</dbReference>
<accession>A0A7G5FIQ0</accession>
<dbReference type="InterPro" id="IPR041682">
    <property type="entry name" value="AAA_14"/>
</dbReference>
<keyword evidence="4" id="KW-1185">Reference proteome</keyword>
<keyword evidence="3" id="KW-0067">ATP-binding</keyword>
<dbReference type="GO" id="GO:0005524">
    <property type="term" value="F:ATP binding"/>
    <property type="evidence" value="ECO:0007669"/>
    <property type="project" value="UniProtKB-KW"/>
</dbReference>
<evidence type="ECO:0000313" key="4">
    <source>
        <dbReference type="Proteomes" id="UP000515570"/>
    </source>
</evidence>
<dbReference type="PANTHER" id="PTHR43566:SF2">
    <property type="entry name" value="DUF4143 DOMAIN-CONTAINING PROTEIN"/>
    <property type="match status" value="1"/>
</dbReference>
<sequence length="397" mass="43253">MSVVAAFAVGALILAAVSMPRATNTYRLDRENERALIEASMDELLTSEDSVCLDEWQHVPQVWDAVRRLVDDGTSTRFFLNGSATPRTGIDIHSGAGRILSLRMRPLSVAERVGTTPTAYIADLFEGTADVRGETDWTLQKYADAICSTGLPGIYQMSGGMRRQAIASYIGRVIDRDIADQGLMVRKPESMRAWWAAYAAASSTTTAYNKILDAATPGDAGKVSKDAALAYRDALTALWLLDPVPAWFPNRSPFKKLTTGPKHQVFDPGIAAALIGVTPEMLVSQNPSSWELFGQLFESLATLTVRAAGQAAEAHTSHLRTQGGLKEVDLILERFDGRVIAFEVKLKPVPNDRDVRHLHWLGEQLGGRLKEKVVITTGTHAYRRSDGVIAVPLALLG</sequence>
<dbReference type="AlphaFoldDB" id="A0A7G5FIQ0"/>
<organism evidence="3 4">
    <name type="scientific">Corynebacterium hindlerae</name>
    <dbReference type="NCBI Taxonomy" id="699041"/>
    <lineage>
        <taxon>Bacteria</taxon>
        <taxon>Bacillati</taxon>
        <taxon>Actinomycetota</taxon>
        <taxon>Actinomycetes</taxon>
        <taxon>Mycobacteriales</taxon>
        <taxon>Corynebacteriaceae</taxon>
        <taxon>Corynebacterium</taxon>
    </lineage>
</organism>
<dbReference type="Pfam" id="PF13173">
    <property type="entry name" value="AAA_14"/>
    <property type="match status" value="1"/>
</dbReference>